<dbReference type="InterPro" id="IPR050179">
    <property type="entry name" value="Trans_hexapeptide_repeat"/>
</dbReference>
<evidence type="ECO:0000259" key="4">
    <source>
        <dbReference type="Pfam" id="PF17836"/>
    </source>
</evidence>
<evidence type="ECO:0000256" key="1">
    <source>
        <dbReference type="ARBA" id="ARBA00007274"/>
    </source>
</evidence>
<protein>
    <submittedName>
        <fullName evidence="5">Acetyltransferase</fullName>
    </submittedName>
</protein>
<reference evidence="5 6" key="1">
    <citation type="submission" date="2017-03" db="EMBL/GenBank/DDBJ databases">
        <title>Lifting the veil on microbial sulfur biogeochemistry in mining wastewaters.</title>
        <authorList>
            <person name="Kantor R.S."/>
            <person name="Colenbrander Nelson T."/>
            <person name="Marshall S."/>
            <person name="Bennett D."/>
            <person name="Apte S."/>
            <person name="Camacho D."/>
            <person name="Thomas B.C."/>
            <person name="Warren L.A."/>
            <person name="Banfield J.F."/>
        </authorList>
    </citation>
    <scope>NUCLEOTIDE SEQUENCE [LARGE SCALE GENOMIC DNA]</scope>
    <source>
        <strain evidence="5">32-68-21</strain>
    </source>
</reference>
<dbReference type="Pfam" id="PF17836">
    <property type="entry name" value="PglD_N"/>
    <property type="match status" value="1"/>
</dbReference>
<evidence type="ECO:0000256" key="2">
    <source>
        <dbReference type="PIRSR" id="PIRSR620019-1"/>
    </source>
</evidence>
<keyword evidence="5" id="KW-0808">Transferase</keyword>
<dbReference type="SUPFAM" id="SSF51161">
    <property type="entry name" value="Trimeric LpxA-like enzymes"/>
    <property type="match status" value="1"/>
</dbReference>
<gene>
    <name evidence="5" type="ORF">B7Y86_11565</name>
</gene>
<dbReference type="InterPro" id="IPR011004">
    <property type="entry name" value="Trimer_LpxA-like_sf"/>
</dbReference>
<accession>A0A258HGE4</accession>
<evidence type="ECO:0000256" key="3">
    <source>
        <dbReference type="PIRSR" id="PIRSR620019-2"/>
    </source>
</evidence>
<comment type="similarity">
    <text evidence="1">Belongs to the transferase hexapeptide repeat family.</text>
</comment>
<sequence length="222" mass="23394">MAHTGPTFGIIGTGGFAREVLPVARAFLRHRPALKIEPGRIVFVDRDGGEPVNAAPVLSEAEFVALEGDRYFVLAIGDGSVRQTIVERLEAAGCLPLSIQADNVLLPEDLDCGPGAVFQPFSMVTADARIGRQFQCNIYAYVAHDCVIGDYVTFAPRVSLNGNVVVEDHVYVGTGAVIRQGTADKPLVLGRGCVIGMGAVVTKDVAPGVTVVGNPARPLEAK</sequence>
<proteinExistence type="inferred from homology"/>
<dbReference type="PANTHER" id="PTHR43300:SF7">
    <property type="entry name" value="UDP-N-ACETYLBACILLOSAMINE N-ACETYLTRANSFERASE"/>
    <property type="match status" value="1"/>
</dbReference>
<name>A0A258HGE4_9CAUL</name>
<feature type="site" description="Increases basicity of active site His" evidence="2">
    <location>
        <position position="145"/>
    </location>
</feature>
<dbReference type="EMBL" id="NCEQ01000010">
    <property type="protein sequence ID" value="OYX56075.1"/>
    <property type="molecule type" value="Genomic_DNA"/>
</dbReference>
<dbReference type="InterPro" id="IPR041561">
    <property type="entry name" value="PglD_N"/>
</dbReference>
<evidence type="ECO:0000313" key="5">
    <source>
        <dbReference type="EMBL" id="OYX56075.1"/>
    </source>
</evidence>
<dbReference type="InterPro" id="IPR020019">
    <property type="entry name" value="AcTrfase_PglD-like"/>
</dbReference>
<dbReference type="AlphaFoldDB" id="A0A258HGE4"/>
<dbReference type="Gene3D" id="2.160.10.10">
    <property type="entry name" value="Hexapeptide repeat proteins"/>
    <property type="match status" value="1"/>
</dbReference>
<dbReference type="GO" id="GO:0016740">
    <property type="term" value="F:transferase activity"/>
    <property type="evidence" value="ECO:0007669"/>
    <property type="project" value="UniProtKB-KW"/>
</dbReference>
<feature type="domain" description="PglD N-terminal" evidence="4">
    <location>
        <begin position="10"/>
        <end position="89"/>
    </location>
</feature>
<feature type="active site" description="Proton acceptor" evidence="2">
    <location>
        <position position="144"/>
    </location>
</feature>
<evidence type="ECO:0000313" key="6">
    <source>
        <dbReference type="Proteomes" id="UP000216147"/>
    </source>
</evidence>
<feature type="binding site" evidence="3">
    <location>
        <position position="77"/>
    </location>
    <ligand>
        <name>substrate</name>
    </ligand>
</feature>
<organism evidence="5 6">
    <name type="scientific">Brevundimonas subvibrioides</name>
    <dbReference type="NCBI Taxonomy" id="74313"/>
    <lineage>
        <taxon>Bacteria</taxon>
        <taxon>Pseudomonadati</taxon>
        <taxon>Pseudomonadota</taxon>
        <taxon>Alphaproteobacteria</taxon>
        <taxon>Caulobacterales</taxon>
        <taxon>Caulobacteraceae</taxon>
        <taxon>Brevundimonas</taxon>
    </lineage>
</organism>
<dbReference type="Proteomes" id="UP000216147">
    <property type="component" value="Unassembled WGS sequence"/>
</dbReference>
<dbReference type="PANTHER" id="PTHR43300">
    <property type="entry name" value="ACETYLTRANSFERASE"/>
    <property type="match status" value="1"/>
</dbReference>
<comment type="caution">
    <text evidence="5">The sequence shown here is derived from an EMBL/GenBank/DDBJ whole genome shotgun (WGS) entry which is preliminary data.</text>
</comment>
<dbReference type="CDD" id="cd03360">
    <property type="entry name" value="LbH_AT_putative"/>
    <property type="match status" value="1"/>
</dbReference>
<dbReference type="Gene3D" id="3.40.50.20">
    <property type="match status" value="1"/>
</dbReference>